<proteinExistence type="predicted"/>
<evidence type="ECO:0000313" key="3">
    <source>
        <dbReference type="Proteomes" id="UP000580568"/>
    </source>
</evidence>
<comment type="caution">
    <text evidence="2">The sequence shown here is derived from an EMBL/GenBank/DDBJ whole genome shotgun (WGS) entry which is preliminary data.</text>
</comment>
<name>A0A6V8SFW8_9CLOT</name>
<dbReference type="EMBL" id="BLZR01000001">
    <property type="protein sequence ID" value="GFP75375.1"/>
    <property type="molecule type" value="Genomic_DNA"/>
</dbReference>
<keyword evidence="1" id="KW-0812">Transmembrane</keyword>
<keyword evidence="1" id="KW-0472">Membrane</keyword>
<dbReference type="AlphaFoldDB" id="A0A6V8SFW8"/>
<keyword evidence="1" id="KW-1133">Transmembrane helix</keyword>
<protein>
    <submittedName>
        <fullName evidence="2">Uncharacterized protein</fullName>
    </submittedName>
</protein>
<accession>A0A6V8SFW8</accession>
<keyword evidence="3" id="KW-1185">Reference proteome</keyword>
<sequence>MDILKKIKKAQKVLFLAFLILIIAVISYFNSKLVWHTNAKSYIEKSYGKAMTTRVDTEYQYNGKKYKIIFSTSQNKKDELYLQCFEEKFNGLFYKPTYGAAQGNSTSLNGVTCHFIDGSTDDKFLVFYGYNKNLQASNLSVEKTDKAHWITQDISKQEYFLYTYTNVIYPVTIFKDSQDNDITNNFINQDGSYN</sequence>
<evidence type="ECO:0000256" key="1">
    <source>
        <dbReference type="SAM" id="Phobius"/>
    </source>
</evidence>
<reference evidence="2 3" key="1">
    <citation type="submission" date="2020-07" db="EMBL/GenBank/DDBJ databases">
        <title>A new beta-1,3-glucan-decomposing anaerobic bacterium isolated from anoxic soil subjected to biological soil disinfestation.</title>
        <authorList>
            <person name="Ueki A."/>
            <person name="Tonouchi A."/>
        </authorList>
    </citation>
    <scope>NUCLEOTIDE SEQUENCE [LARGE SCALE GENOMIC DNA]</scope>
    <source>
        <strain evidence="2 3">TW1</strain>
    </source>
</reference>
<organism evidence="2 3">
    <name type="scientific">Clostridium fungisolvens</name>
    <dbReference type="NCBI Taxonomy" id="1604897"/>
    <lineage>
        <taxon>Bacteria</taxon>
        <taxon>Bacillati</taxon>
        <taxon>Bacillota</taxon>
        <taxon>Clostridia</taxon>
        <taxon>Eubacteriales</taxon>
        <taxon>Clostridiaceae</taxon>
        <taxon>Clostridium</taxon>
    </lineage>
</organism>
<gene>
    <name evidence="2" type="ORF">bsdtw1_01452</name>
</gene>
<feature type="transmembrane region" description="Helical" evidence="1">
    <location>
        <begin position="12"/>
        <end position="29"/>
    </location>
</feature>
<dbReference type="RefSeq" id="WP_183276885.1">
    <property type="nucleotide sequence ID" value="NZ_BLZR01000001.1"/>
</dbReference>
<evidence type="ECO:0000313" key="2">
    <source>
        <dbReference type="EMBL" id="GFP75375.1"/>
    </source>
</evidence>
<dbReference type="Proteomes" id="UP000580568">
    <property type="component" value="Unassembled WGS sequence"/>
</dbReference>